<dbReference type="InterPro" id="IPR001969">
    <property type="entry name" value="Aspartic_peptidase_AS"/>
</dbReference>
<dbReference type="SUPFAM" id="SSF50630">
    <property type="entry name" value="Acid proteases"/>
    <property type="match status" value="1"/>
</dbReference>
<dbReference type="VEuPathDB" id="FungiDB:H310_05256"/>
<keyword evidence="6" id="KW-0812">Transmembrane</keyword>
<name>A0A024UA44_9STRA</name>
<evidence type="ECO:0000256" key="3">
    <source>
        <dbReference type="ARBA" id="ARBA00022750"/>
    </source>
</evidence>
<feature type="chain" id="PRO_5001538079" description="Peptidase A1 domain-containing protein" evidence="7">
    <location>
        <begin position="23"/>
        <end position="439"/>
    </location>
</feature>
<dbReference type="PANTHER" id="PTHR47966:SF51">
    <property type="entry name" value="BETA-SITE APP-CLEAVING ENZYME, ISOFORM A-RELATED"/>
    <property type="match status" value="1"/>
</dbReference>
<dbReference type="InterPro" id="IPR034164">
    <property type="entry name" value="Pepsin-like_dom"/>
</dbReference>
<dbReference type="CDD" id="cd05471">
    <property type="entry name" value="pepsin_like"/>
    <property type="match status" value="1"/>
</dbReference>
<dbReference type="GO" id="GO:0004190">
    <property type="term" value="F:aspartic-type endopeptidase activity"/>
    <property type="evidence" value="ECO:0007669"/>
    <property type="project" value="UniProtKB-KW"/>
</dbReference>
<evidence type="ECO:0000256" key="7">
    <source>
        <dbReference type="SAM" id="SignalP"/>
    </source>
</evidence>
<dbReference type="PANTHER" id="PTHR47966">
    <property type="entry name" value="BETA-SITE APP-CLEAVING ENZYME, ISOFORM A-RELATED"/>
    <property type="match status" value="1"/>
</dbReference>
<feature type="active site" evidence="4">
    <location>
        <position position="56"/>
    </location>
</feature>
<feature type="signal peptide" evidence="7">
    <location>
        <begin position="1"/>
        <end position="22"/>
    </location>
</feature>
<accession>A0A024UA44</accession>
<feature type="domain" description="Peptidase A1" evidence="8">
    <location>
        <begin position="38"/>
        <end position="347"/>
    </location>
</feature>
<dbReference type="Gene3D" id="2.40.70.10">
    <property type="entry name" value="Acid Proteases"/>
    <property type="match status" value="2"/>
</dbReference>
<dbReference type="eggNOG" id="KOG1339">
    <property type="taxonomic scope" value="Eukaryota"/>
</dbReference>
<evidence type="ECO:0000256" key="2">
    <source>
        <dbReference type="ARBA" id="ARBA00022670"/>
    </source>
</evidence>
<keyword evidence="6" id="KW-1133">Transmembrane helix</keyword>
<evidence type="ECO:0000256" key="5">
    <source>
        <dbReference type="RuleBase" id="RU000454"/>
    </source>
</evidence>
<feature type="active site" evidence="4">
    <location>
        <position position="239"/>
    </location>
</feature>
<dbReference type="GeneID" id="20082306"/>
<dbReference type="EMBL" id="KI913960">
    <property type="protein sequence ID" value="ETW02757.1"/>
    <property type="molecule type" value="Genomic_DNA"/>
</dbReference>
<dbReference type="OrthoDB" id="771136at2759"/>
<comment type="similarity">
    <text evidence="1 5">Belongs to the peptidase A1 family.</text>
</comment>
<dbReference type="RefSeq" id="XP_008868141.1">
    <property type="nucleotide sequence ID" value="XM_008869919.1"/>
</dbReference>
<keyword evidence="2 5" id="KW-0645">Protease</keyword>
<evidence type="ECO:0000259" key="8">
    <source>
        <dbReference type="PROSITE" id="PS51767"/>
    </source>
</evidence>
<evidence type="ECO:0000256" key="4">
    <source>
        <dbReference type="PIRSR" id="PIRSR601461-1"/>
    </source>
</evidence>
<evidence type="ECO:0000256" key="6">
    <source>
        <dbReference type="SAM" id="Phobius"/>
    </source>
</evidence>
<organism evidence="9">
    <name type="scientific">Aphanomyces invadans</name>
    <dbReference type="NCBI Taxonomy" id="157072"/>
    <lineage>
        <taxon>Eukaryota</taxon>
        <taxon>Sar</taxon>
        <taxon>Stramenopiles</taxon>
        <taxon>Oomycota</taxon>
        <taxon>Saprolegniomycetes</taxon>
        <taxon>Saprolegniales</taxon>
        <taxon>Verrucalvaceae</taxon>
        <taxon>Aphanomyces</taxon>
    </lineage>
</organism>
<keyword evidence="5" id="KW-0378">Hydrolase</keyword>
<dbReference type="PROSITE" id="PS00141">
    <property type="entry name" value="ASP_PROTEASE"/>
    <property type="match status" value="1"/>
</dbReference>
<dbReference type="PRINTS" id="PR00792">
    <property type="entry name" value="PEPSIN"/>
</dbReference>
<dbReference type="STRING" id="157072.A0A024UA44"/>
<dbReference type="InterPro" id="IPR033121">
    <property type="entry name" value="PEPTIDASE_A1"/>
</dbReference>
<evidence type="ECO:0000313" key="9">
    <source>
        <dbReference type="EMBL" id="ETW02757.1"/>
    </source>
</evidence>
<evidence type="ECO:0000256" key="1">
    <source>
        <dbReference type="ARBA" id="ARBA00007447"/>
    </source>
</evidence>
<dbReference type="GO" id="GO:0006508">
    <property type="term" value="P:proteolysis"/>
    <property type="evidence" value="ECO:0007669"/>
    <property type="project" value="UniProtKB-KW"/>
</dbReference>
<dbReference type="AlphaFoldDB" id="A0A024UA44"/>
<reference evidence="9" key="1">
    <citation type="submission" date="2013-12" db="EMBL/GenBank/DDBJ databases">
        <title>The Genome Sequence of Aphanomyces invadans NJM9701.</title>
        <authorList>
            <consortium name="The Broad Institute Genomics Platform"/>
            <person name="Russ C."/>
            <person name="Tyler B."/>
            <person name="van West P."/>
            <person name="Dieguez-Uribeondo J."/>
            <person name="Young S.K."/>
            <person name="Zeng Q."/>
            <person name="Gargeya S."/>
            <person name="Fitzgerald M."/>
            <person name="Abouelleil A."/>
            <person name="Alvarado L."/>
            <person name="Chapman S.B."/>
            <person name="Gainer-Dewar J."/>
            <person name="Goldberg J."/>
            <person name="Griggs A."/>
            <person name="Gujja S."/>
            <person name="Hansen M."/>
            <person name="Howarth C."/>
            <person name="Imamovic A."/>
            <person name="Ireland A."/>
            <person name="Larimer J."/>
            <person name="McCowan C."/>
            <person name="Murphy C."/>
            <person name="Pearson M."/>
            <person name="Poon T.W."/>
            <person name="Priest M."/>
            <person name="Roberts A."/>
            <person name="Saif S."/>
            <person name="Shea T."/>
            <person name="Sykes S."/>
            <person name="Wortman J."/>
            <person name="Nusbaum C."/>
            <person name="Birren B."/>
        </authorList>
    </citation>
    <scope>NUCLEOTIDE SEQUENCE [LARGE SCALE GENOMIC DNA]</scope>
    <source>
        <strain evidence="9">NJM9701</strain>
    </source>
</reference>
<dbReference type="InterPro" id="IPR001461">
    <property type="entry name" value="Aspartic_peptidase_A1"/>
</dbReference>
<sequence length="439" mass="48162">MAGRRMSAAFWVLSMCLSATHCIHCKLHTKTSDFQTQYAVTIAIGTPAQEFDLIVDTGSSDLWVQGTDCVACNSEPRFAASMSRSFRPNCVRGSCTYTISYGSGKSSAKVGQDVVSMESYVLADDVQFGVVYDEDTSITQVLENSGILGLAFKSMAAFTSPCAQEYMKSFALSLSRTSPMLSINEVLPAYNDPALQWATMPVEELAGLYSYWIAGLPNATLGSLQLCGTTTSRCQAVLDSGTGFVAVPSSEWNAVVAELHSFGCYSMGESGPFSCPSMTRLPNLTLTLGTTQGYACTLTPSMYAFQSAGTVVVGLIMSPLDMWILGSLFLEQYYIVFDVENREMRMTELVENVPAMPELEPVPISIHDQPSYFDRYFDEIVAEHVMVVIVLVASLALLYMIVCQSGPRKHPWDRTATSDDMLLVTLLDQHHQWKRQPIT</sequence>
<keyword evidence="3 5" id="KW-0064">Aspartyl protease</keyword>
<gene>
    <name evidence="9" type="ORF">H310_05256</name>
</gene>
<keyword evidence="7" id="KW-0732">Signal</keyword>
<protein>
    <recommendedName>
        <fullName evidence="8">Peptidase A1 domain-containing protein</fullName>
    </recommendedName>
</protein>
<feature type="transmembrane region" description="Helical" evidence="6">
    <location>
        <begin position="384"/>
        <end position="402"/>
    </location>
</feature>
<keyword evidence="6" id="KW-0472">Membrane</keyword>
<proteinExistence type="inferred from homology"/>
<dbReference type="PROSITE" id="PS51767">
    <property type="entry name" value="PEPTIDASE_A1"/>
    <property type="match status" value="1"/>
</dbReference>
<dbReference type="InterPro" id="IPR021109">
    <property type="entry name" value="Peptidase_aspartic_dom_sf"/>
</dbReference>
<dbReference type="Pfam" id="PF00026">
    <property type="entry name" value="Asp"/>
    <property type="match status" value="1"/>
</dbReference>